<dbReference type="AlphaFoldDB" id="A0AAE0JZR8"/>
<accession>A0AAE0JZR8</accession>
<reference evidence="3" key="2">
    <citation type="submission" date="2023-06" db="EMBL/GenBank/DDBJ databases">
        <authorList>
            <consortium name="Lawrence Berkeley National Laboratory"/>
            <person name="Haridas S."/>
            <person name="Hensen N."/>
            <person name="Bonometti L."/>
            <person name="Westerberg I."/>
            <person name="Brannstrom I.O."/>
            <person name="Guillou S."/>
            <person name="Cros-Aarteil S."/>
            <person name="Calhoun S."/>
            <person name="Kuo A."/>
            <person name="Mondo S."/>
            <person name="Pangilinan J."/>
            <person name="Riley R."/>
            <person name="Labutti K."/>
            <person name="Andreopoulos B."/>
            <person name="Lipzen A."/>
            <person name="Chen C."/>
            <person name="Yanf M."/>
            <person name="Daum C."/>
            <person name="Ng V."/>
            <person name="Clum A."/>
            <person name="Steindorff A."/>
            <person name="Ohm R."/>
            <person name="Martin F."/>
            <person name="Silar P."/>
            <person name="Natvig D."/>
            <person name="Lalanne C."/>
            <person name="Gautier V."/>
            <person name="Ament-Velasquez S.L."/>
            <person name="Kruys A."/>
            <person name="Hutchinson M.I."/>
            <person name="Powell A.J."/>
            <person name="Barry K."/>
            <person name="Miller A.N."/>
            <person name="Grigoriev I.V."/>
            <person name="Debuchy R."/>
            <person name="Gladieux P."/>
            <person name="Thoren M.H."/>
            <person name="Johannesson H."/>
        </authorList>
    </citation>
    <scope>NUCLEOTIDE SEQUENCE</scope>
    <source>
        <strain evidence="3">CBS 958.72</strain>
    </source>
</reference>
<feature type="region of interest" description="Disordered" evidence="1">
    <location>
        <begin position="184"/>
        <end position="209"/>
    </location>
</feature>
<dbReference type="EMBL" id="JAULSN010000007">
    <property type="protein sequence ID" value="KAK3367324.1"/>
    <property type="molecule type" value="Genomic_DNA"/>
</dbReference>
<reference evidence="3" key="1">
    <citation type="journal article" date="2023" name="Mol. Phylogenet. Evol.">
        <title>Genome-scale phylogeny and comparative genomics of the fungal order Sordariales.</title>
        <authorList>
            <person name="Hensen N."/>
            <person name="Bonometti L."/>
            <person name="Westerberg I."/>
            <person name="Brannstrom I.O."/>
            <person name="Guillou S."/>
            <person name="Cros-Aarteil S."/>
            <person name="Calhoun S."/>
            <person name="Haridas S."/>
            <person name="Kuo A."/>
            <person name="Mondo S."/>
            <person name="Pangilinan J."/>
            <person name="Riley R."/>
            <person name="LaButti K."/>
            <person name="Andreopoulos B."/>
            <person name="Lipzen A."/>
            <person name="Chen C."/>
            <person name="Yan M."/>
            <person name="Daum C."/>
            <person name="Ng V."/>
            <person name="Clum A."/>
            <person name="Steindorff A."/>
            <person name="Ohm R.A."/>
            <person name="Martin F."/>
            <person name="Silar P."/>
            <person name="Natvig D.O."/>
            <person name="Lalanne C."/>
            <person name="Gautier V."/>
            <person name="Ament-Velasquez S.L."/>
            <person name="Kruys A."/>
            <person name="Hutchinson M.I."/>
            <person name="Powell A.J."/>
            <person name="Barry K."/>
            <person name="Miller A.N."/>
            <person name="Grigoriev I.V."/>
            <person name="Debuchy R."/>
            <person name="Gladieux P."/>
            <person name="Hiltunen Thoren M."/>
            <person name="Johannesson H."/>
        </authorList>
    </citation>
    <scope>NUCLEOTIDE SEQUENCE</scope>
    <source>
        <strain evidence="3">CBS 958.72</strain>
    </source>
</reference>
<feature type="transmembrane region" description="Helical" evidence="2">
    <location>
        <begin position="445"/>
        <end position="465"/>
    </location>
</feature>
<keyword evidence="4" id="KW-1185">Reference proteome</keyword>
<feature type="transmembrane region" description="Helical" evidence="2">
    <location>
        <begin position="91"/>
        <end position="110"/>
    </location>
</feature>
<keyword evidence="2" id="KW-0472">Membrane</keyword>
<evidence type="ECO:0000256" key="2">
    <source>
        <dbReference type="SAM" id="Phobius"/>
    </source>
</evidence>
<feature type="region of interest" description="Disordered" evidence="1">
    <location>
        <begin position="293"/>
        <end position="382"/>
    </location>
</feature>
<sequence length="468" mass="49070">RRGTTLICRSLPSSPEPGRDHSLLILPTNSNALLLFGSCIPASREYLLTMPYRTCSKYLISVFISASAPTDFTMACSRLRGQLQTTDPQTIILGVLLSIAIVTVMAVLAVKQPAAVGLRDPFPPGGYAITVTNITTTVTKANAMRALPITETAFEITDERLPGHRRPPLQRCNKQEDTCVTAHHSTHLPNNHTTVPKHTSTKTIRGPPGHMPIPVSAMWDRVHLTPDQPSDQATSATSVPGHHSIKPVDAGTNTHPTTVSVSKDKTTIPGLITGSAGTTTTLTYLEPTTTLTFFSPLPGPDQSSSTDDFSHPTTWNMPIPISTPDPTTTLTYSPSLPGPDQSSSTKDLTSAAPHHVSSSSSSDTTLIPVPSSSHQAPKAEKSPAMVLTVIPVTDPPLGDVPVTACPPCGTAAVYGFATPEPDSDSEASDWQASSGSGGRKNSTRWSALGAAVVAIGAAVALLPGAPTV</sequence>
<evidence type="ECO:0000313" key="4">
    <source>
        <dbReference type="Proteomes" id="UP001287356"/>
    </source>
</evidence>
<feature type="compositionally biased region" description="Polar residues" evidence="1">
    <location>
        <begin position="251"/>
        <end position="261"/>
    </location>
</feature>
<keyword evidence="2" id="KW-0812">Transmembrane</keyword>
<feature type="non-terminal residue" evidence="3">
    <location>
        <position position="1"/>
    </location>
</feature>
<evidence type="ECO:0000313" key="3">
    <source>
        <dbReference type="EMBL" id="KAK3367324.1"/>
    </source>
</evidence>
<proteinExistence type="predicted"/>
<feature type="compositionally biased region" description="Polar residues" evidence="1">
    <location>
        <begin position="187"/>
        <end position="203"/>
    </location>
</feature>
<protein>
    <submittedName>
        <fullName evidence="3">Uncharacterized protein</fullName>
    </submittedName>
</protein>
<feature type="region of interest" description="Disordered" evidence="1">
    <location>
        <begin position="417"/>
        <end position="442"/>
    </location>
</feature>
<feature type="compositionally biased region" description="Polar residues" evidence="1">
    <location>
        <begin position="227"/>
        <end position="238"/>
    </location>
</feature>
<feature type="region of interest" description="Disordered" evidence="1">
    <location>
        <begin position="225"/>
        <end position="262"/>
    </location>
</feature>
<feature type="compositionally biased region" description="Polar residues" evidence="1">
    <location>
        <begin position="428"/>
        <end position="442"/>
    </location>
</feature>
<organism evidence="3 4">
    <name type="scientific">Lasiosphaeria ovina</name>
    <dbReference type="NCBI Taxonomy" id="92902"/>
    <lineage>
        <taxon>Eukaryota</taxon>
        <taxon>Fungi</taxon>
        <taxon>Dikarya</taxon>
        <taxon>Ascomycota</taxon>
        <taxon>Pezizomycotina</taxon>
        <taxon>Sordariomycetes</taxon>
        <taxon>Sordariomycetidae</taxon>
        <taxon>Sordariales</taxon>
        <taxon>Lasiosphaeriaceae</taxon>
        <taxon>Lasiosphaeria</taxon>
    </lineage>
</organism>
<feature type="compositionally biased region" description="Low complexity" evidence="1">
    <location>
        <begin position="318"/>
        <end position="339"/>
    </location>
</feature>
<feature type="compositionally biased region" description="Polar residues" evidence="1">
    <location>
        <begin position="301"/>
        <end position="316"/>
    </location>
</feature>
<evidence type="ECO:0000256" key="1">
    <source>
        <dbReference type="SAM" id="MobiDB-lite"/>
    </source>
</evidence>
<keyword evidence="2" id="KW-1133">Transmembrane helix</keyword>
<gene>
    <name evidence="3" type="ORF">B0T24DRAFT_710173</name>
</gene>
<dbReference type="Proteomes" id="UP001287356">
    <property type="component" value="Unassembled WGS sequence"/>
</dbReference>
<comment type="caution">
    <text evidence="3">The sequence shown here is derived from an EMBL/GenBank/DDBJ whole genome shotgun (WGS) entry which is preliminary data.</text>
</comment>
<name>A0AAE0JZR8_9PEZI</name>